<keyword evidence="7 10" id="KW-1133">Transmembrane helix</keyword>
<dbReference type="EMBL" id="HBHW01032326">
    <property type="protein sequence ID" value="CAE0056840.1"/>
    <property type="molecule type" value="Transcribed_RNA"/>
</dbReference>
<evidence type="ECO:0000313" key="17">
    <source>
        <dbReference type="EMBL" id="CAE0056844.1"/>
    </source>
</evidence>
<dbReference type="PANTHER" id="PTHR10050">
    <property type="entry name" value="DOLICHYL-PHOSPHATE-MANNOSE--PROTEIN MANNOSYLTRANSFERASE"/>
    <property type="match status" value="1"/>
</dbReference>
<dbReference type="EMBL" id="HBHW01032340">
    <property type="protein sequence ID" value="CAE0056852.1"/>
    <property type="molecule type" value="Transcribed_RNA"/>
</dbReference>
<dbReference type="InterPro" id="IPR027005">
    <property type="entry name" value="PMT-like"/>
</dbReference>
<dbReference type="EMBL" id="HBHW01032311">
    <property type="protein sequence ID" value="CAE0056826.1"/>
    <property type="molecule type" value="Transcribed_RNA"/>
</dbReference>
<keyword evidence="6 10" id="KW-0812">Transmembrane</keyword>
<feature type="compositionally biased region" description="Basic residues" evidence="9">
    <location>
        <begin position="1"/>
        <end position="11"/>
    </location>
</feature>
<keyword evidence="8 10" id="KW-0472">Membrane</keyword>
<comment type="subcellular location">
    <subcellularLocation>
        <location evidence="1">Endomembrane system</location>
        <topology evidence="1">Multi-pass membrane protein</topology>
    </subcellularLocation>
</comment>
<protein>
    <recommendedName>
        <fullName evidence="11">ArnT-like N-terminal domain-containing protein</fullName>
    </recommendedName>
</protein>
<keyword evidence="4" id="KW-0328">Glycosyltransferase</keyword>
<dbReference type="GO" id="GO:0004169">
    <property type="term" value="F:dolichyl-phosphate-mannose-protein mannosyltransferase activity"/>
    <property type="evidence" value="ECO:0007669"/>
    <property type="project" value="TreeGrafter"/>
</dbReference>
<evidence type="ECO:0000256" key="4">
    <source>
        <dbReference type="ARBA" id="ARBA00022676"/>
    </source>
</evidence>
<dbReference type="InterPro" id="IPR003342">
    <property type="entry name" value="ArnT-like_N"/>
</dbReference>
<evidence type="ECO:0000256" key="6">
    <source>
        <dbReference type="ARBA" id="ARBA00022692"/>
    </source>
</evidence>
<evidence type="ECO:0000313" key="18">
    <source>
        <dbReference type="EMBL" id="CAE0056845.1"/>
    </source>
</evidence>
<name>A0A7S3A1S4_9RHOD</name>
<dbReference type="EMBL" id="HBHW01032339">
    <property type="protein sequence ID" value="CAE0056851.1"/>
    <property type="molecule type" value="Transcribed_RNA"/>
</dbReference>
<sequence length="187" mass="20574">MGRSGLKKTGQKKSSTGRKDGVGKKEPSSTVSEKQPANGKKAKAGTHGSDRGLMSSLKPIVDKSWVRTLLVSALLLIASILLRFYRLEHPRSVVFDETHFGKFTDWYLKGEFFFDIHPPLGKMVFAYLGSALGYKLSAVEPYGYIGQEFGPEDKFLVLRGISATFGAFVPVFTFLTCEVGRALTSNK</sequence>
<evidence type="ECO:0000313" key="13">
    <source>
        <dbReference type="EMBL" id="CAE0056829.1"/>
    </source>
</evidence>
<dbReference type="EMBL" id="HBHW01032322">
    <property type="protein sequence ID" value="CAE0056836.1"/>
    <property type="molecule type" value="Transcribed_RNA"/>
</dbReference>
<evidence type="ECO:0000256" key="10">
    <source>
        <dbReference type="SAM" id="Phobius"/>
    </source>
</evidence>
<evidence type="ECO:0000313" key="20">
    <source>
        <dbReference type="EMBL" id="CAE0056851.1"/>
    </source>
</evidence>
<proteinExistence type="inferred from homology"/>
<evidence type="ECO:0000259" key="11">
    <source>
        <dbReference type="Pfam" id="PF02366"/>
    </source>
</evidence>
<evidence type="ECO:0000313" key="21">
    <source>
        <dbReference type="EMBL" id="CAE0056852.1"/>
    </source>
</evidence>
<comment type="similarity">
    <text evidence="3">Belongs to the glycosyltransferase 39 family.</text>
</comment>
<evidence type="ECO:0000313" key="16">
    <source>
        <dbReference type="EMBL" id="CAE0056843.1"/>
    </source>
</evidence>
<evidence type="ECO:0000256" key="5">
    <source>
        <dbReference type="ARBA" id="ARBA00022679"/>
    </source>
</evidence>
<dbReference type="EMBL" id="HBHW01032330">
    <property type="protein sequence ID" value="CAE0056844.1"/>
    <property type="molecule type" value="Transcribed_RNA"/>
</dbReference>
<feature type="region of interest" description="Disordered" evidence="9">
    <location>
        <begin position="1"/>
        <end position="50"/>
    </location>
</feature>
<dbReference type="Pfam" id="PF02366">
    <property type="entry name" value="PMT"/>
    <property type="match status" value="1"/>
</dbReference>
<evidence type="ECO:0000256" key="8">
    <source>
        <dbReference type="ARBA" id="ARBA00023136"/>
    </source>
</evidence>
<evidence type="ECO:0000313" key="12">
    <source>
        <dbReference type="EMBL" id="CAE0056826.1"/>
    </source>
</evidence>
<dbReference type="EMBL" id="HBHW01032329">
    <property type="protein sequence ID" value="CAE0056843.1"/>
    <property type="molecule type" value="Transcribed_RNA"/>
</dbReference>
<accession>A0A7S3A1S4</accession>
<gene>
    <name evidence="12" type="ORF">RMAR00112_LOCUS24872</name>
    <name evidence="13" type="ORF">RMAR00112_LOCUS24875</name>
    <name evidence="14" type="ORF">RMAR00112_LOCUS24882</name>
    <name evidence="15" type="ORF">RMAR00112_LOCUS24886</name>
    <name evidence="16" type="ORF">RMAR00112_LOCUS24889</name>
    <name evidence="17" type="ORF">RMAR00112_LOCUS24890</name>
    <name evidence="18" type="ORF">RMAR00112_LOCUS24891</name>
    <name evidence="19" type="ORF">RMAR00112_LOCUS24892</name>
    <name evidence="20" type="ORF">RMAR00112_LOCUS24897</name>
    <name evidence="21" type="ORF">RMAR00112_LOCUS24898</name>
</gene>
<evidence type="ECO:0000313" key="19">
    <source>
        <dbReference type="EMBL" id="CAE0056846.1"/>
    </source>
</evidence>
<feature type="transmembrane region" description="Helical" evidence="10">
    <location>
        <begin position="156"/>
        <end position="177"/>
    </location>
</feature>
<feature type="domain" description="ArnT-like N-terminal" evidence="11">
    <location>
        <begin position="75"/>
        <end position="177"/>
    </location>
</feature>
<feature type="transmembrane region" description="Helical" evidence="10">
    <location>
        <begin position="64"/>
        <end position="85"/>
    </location>
</feature>
<dbReference type="EMBL" id="HBHW01032332">
    <property type="protein sequence ID" value="CAE0056846.1"/>
    <property type="molecule type" value="Transcribed_RNA"/>
</dbReference>
<reference evidence="14" key="1">
    <citation type="submission" date="2021-01" db="EMBL/GenBank/DDBJ databases">
        <authorList>
            <person name="Corre E."/>
            <person name="Pelletier E."/>
            <person name="Niang G."/>
            <person name="Scheremetjew M."/>
            <person name="Finn R."/>
            <person name="Kale V."/>
            <person name="Holt S."/>
            <person name="Cochrane G."/>
            <person name="Meng A."/>
            <person name="Brown T."/>
            <person name="Cohen L."/>
        </authorList>
    </citation>
    <scope>NUCLEOTIDE SEQUENCE</scope>
    <source>
        <strain evidence="14">CCMP 769</strain>
    </source>
</reference>
<evidence type="ECO:0000256" key="9">
    <source>
        <dbReference type="SAM" id="MobiDB-lite"/>
    </source>
</evidence>
<keyword evidence="5" id="KW-0808">Transferase</keyword>
<dbReference type="GO" id="GO:0012505">
    <property type="term" value="C:endomembrane system"/>
    <property type="evidence" value="ECO:0007669"/>
    <property type="project" value="UniProtKB-SubCell"/>
</dbReference>
<evidence type="ECO:0000313" key="14">
    <source>
        <dbReference type="EMBL" id="CAE0056836.1"/>
    </source>
</evidence>
<evidence type="ECO:0000256" key="2">
    <source>
        <dbReference type="ARBA" id="ARBA00004922"/>
    </source>
</evidence>
<evidence type="ECO:0000256" key="3">
    <source>
        <dbReference type="ARBA" id="ARBA00007222"/>
    </source>
</evidence>
<evidence type="ECO:0000256" key="7">
    <source>
        <dbReference type="ARBA" id="ARBA00022989"/>
    </source>
</evidence>
<organism evidence="14">
    <name type="scientific">Rhodosorus marinus</name>
    <dbReference type="NCBI Taxonomy" id="101924"/>
    <lineage>
        <taxon>Eukaryota</taxon>
        <taxon>Rhodophyta</taxon>
        <taxon>Stylonematophyceae</taxon>
        <taxon>Stylonematales</taxon>
        <taxon>Stylonemataceae</taxon>
        <taxon>Rhodosorus</taxon>
    </lineage>
</organism>
<dbReference type="EMBL" id="HBHW01032315">
    <property type="protein sequence ID" value="CAE0056829.1"/>
    <property type="molecule type" value="Transcribed_RNA"/>
</dbReference>
<evidence type="ECO:0000256" key="1">
    <source>
        <dbReference type="ARBA" id="ARBA00004127"/>
    </source>
</evidence>
<dbReference type="EMBL" id="HBHW01032331">
    <property type="protein sequence ID" value="CAE0056845.1"/>
    <property type="molecule type" value="Transcribed_RNA"/>
</dbReference>
<dbReference type="GO" id="GO:0016020">
    <property type="term" value="C:membrane"/>
    <property type="evidence" value="ECO:0007669"/>
    <property type="project" value="InterPro"/>
</dbReference>
<dbReference type="AlphaFoldDB" id="A0A7S3A1S4"/>
<dbReference type="UniPathway" id="UPA00378"/>
<evidence type="ECO:0000313" key="15">
    <source>
        <dbReference type="EMBL" id="CAE0056840.1"/>
    </source>
</evidence>
<comment type="pathway">
    <text evidence="2">Protein modification; protein glycosylation.</text>
</comment>
<dbReference type="PANTHER" id="PTHR10050:SF46">
    <property type="entry name" value="PROTEIN O-MANNOSYL-TRANSFERASE 2"/>
    <property type="match status" value="1"/>
</dbReference>
<feature type="compositionally biased region" description="Basic and acidic residues" evidence="9">
    <location>
        <begin position="17"/>
        <end position="27"/>
    </location>
</feature>